<feature type="compositionally biased region" description="Low complexity" evidence="3">
    <location>
        <begin position="213"/>
        <end position="224"/>
    </location>
</feature>
<keyword evidence="2" id="KW-0694">RNA-binding</keyword>
<organism evidence="5 6">
    <name type="scientific">Symbiochloris irregularis</name>
    <dbReference type="NCBI Taxonomy" id="706552"/>
    <lineage>
        <taxon>Eukaryota</taxon>
        <taxon>Viridiplantae</taxon>
        <taxon>Chlorophyta</taxon>
        <taxon>core chlorophytes</taxon>
        <taxon>Trebouxiophyceae</taxon>
        <taxon>Trebouxiales</taxon>
        <taxon>Trebouxiaceae</taxon>
        <taxon>Symbiochloris</taxon>
    </lineage>
</organism>
<reference evidence="5 6" key="1">
    <citation type="journal article" date="2024" name="Nat. Commun.">
        <title>Phylogenomics reveals the evolutionary origins of lichenization in chlorophyte algae.</title>
        <authorList>
            <person name="Puginier C."/>
            <person name="Libourel C."/>
            <person name="Otte J."/>
            <person name="Skaloud P."/>
            <person name="Haon M."/>
            <person name="Grisel S."/>
            <person name="Petersen M."/>
            <person name="Berrin J.G."/>
            <person name="Delaux P.M."/>
            <person name="Dal Grande F."/>
            <person name="Keller J."/>
        </authorList>
    </citation>
    <scope>NUCLEOTIDE SEQUENCE [LARGE SCALE GENOMIC DNA]</scope>
    <source>
        <strain evidence="5 6">SAG 2036</strain>
    </source>
</reference>
<dbReference type="GO" id="GO:0003729">
    <property type="term" value="F:mRNA binding"/>
    <property type="evidence" value="ECO:0007669"/>
    <property type="project" value="InterPro"/>
</dbReference>
<dbReference type="PANTHER" id="PTHR17408">
    <property type="entry name" value="HISTONE RNA HAIRPIN-BINDING PROTEIN"/>
    <property type="match status" value="1"/>
</dbReference>
<sequence length="336" mass="36353">MENDSAVGNAASIRDTTSDFLVDIDTSESGLSGLSEIEENNPHRLAQRQKQIDYGKNTAGYQAYIQMVPRQKRGLNHPHTPDIKQAVSKRGFDYQVKKWRRRLHGWDPKTVPEAEAAQAHRAGSQGSPAFRSLNFPGPPSIEGERTTPDATCTLQVVGSAQRSKGGNTPAAQENTPPALPGKLSFAAAAAAAAAAVATPSERALTPKHSPGAVLQQSSGSVLQQPWRQGRPSDNKAQPTWASKGGKENAHQEVNKTIQQGASDDKAQYKHQQVQGAKRPQQYFSPQGRPETKRPARISESVPWSEDALWDDHSGSAEEEAAPPDIYGDWDMDAVAV</sequence>
<proteinExistence type="inferred from homology"/>
<feature type="region of interest" description="Disordered" evidence="3">
    <location>
        <begin position="114"/>
        <end position="179"/>
    </location>
</feature>
<name>A0AAW1PUZ7_9CHLO</name>
<evidence type="ECO:0000256" key="2">
    <source>
        <dbReference type="ARBA" id="ARBA00022884"/>
    </source>
</evidence>
<comment type="similarity">
    <text evidence="1">Belongs to the SLBP family.</text>
</comment>
<dbReference type="GO" id="GO:0051028">
    <property type="term" value="P:mRNA transport"/>
    <property type="evidence" value="ECO:0007669"/>
    <property type="project" value="TreeGrafter"/>
</dbReference>
<dbReference type="GO" id="GO:0005737">
    <property type="term" value="C:cytoplasm"/>
    <property type="evidence" value="ECO:0007669"/>
    <property type="project" value="TreeGrafter"/>
</dbReference>
<dbReference type="GO" id="GO:0006398">
    <property type="term" value="P:mRNA 3'-end processing by stem-loop binding and cleavage"/>
    <property type="evidence" value="ECO:0007669"/>
    <property type="project" value="TreeGrafter"/>
</dbReference>
<feature type="compositionally biased region" description="Basic and acidic residues" evidence="3">
    <location>
        <begin position="244"/>
        <end position="253"/>
    </location>
</feature>
<dbReference type="GO" id="GO:0071207">
    <property type="term" value="F:histone pre-mRNA stem-loop binding"/>
    <property type="evidence" value="ECO:0007669"/>
    <property type="project" value="TreeGrafter"/>
</dbReference>
<feature type="compositionally biased region" description="Acidic residues" evidence="3">
    <location>
        <begin position="316"/>
        <end position="336"/>
    </location>
</feature>
<gene>
    <name evidence="5" type="ORF">WJX73_007923</name>
</gene>
<keyword evidence="6" id="KW-1185">Reference proteome</keyword>
<dbReference type="PANTHER" id="PTHR17408:SF0">
    <property type="entry name" value="HISTONE RNA HAIRPIN-BINDING PROTEIN"/>
    <property type="match status" value="1"/>
</dbReference>
<feature type="compositionally biased region" description="Polar residues" evidence="3">
    <location>
        <begin position="148"/>
        <end position="175"/>
    </location>
</feature>
<dbReference type="InterPro" id="IPR038294">
    <property type="entry name" value="SLBP_RNA_bind_sf"/>
</dbReference>
<evidence type="ECO:0000259" key="4">
    <source>
        <dbReference type="Pfam" id="PF15247"/>
    </source>
</evidence>
<dbReference type="InterPro" id="IPR029344">
    <property type="entry name" value="SLBP_RNA_bind"/>
</dbReference>
<dbReference type="AlphaFoldDB" id="A0AAW1PUZ7"/>
<dbReference type="Proteomes" id="UP001465755">
    <property type="component" value="Unassembled WGS sequence"/>
</dbReference>
<protein>
    <recommendedName>
        <fullName evidence="4">Histone RNA hairpin-binding protein RNA-binding domain-containing protein</fullName>
    </recommendedName>
</protein>
<evidence type="ECO:0000313" key="5">
    <source>
        <dbReference type="EMBL" id="KAK9812003.1"/>
    </source>
</evidence>
<evidence type="ECO:0000256" key="1">
    <source>
        <dbReference type="ARBA" id="ARBA00006151"/>
    </source>
</evidence>
<feature type="domain" description="Histone RNA hairpin-binding protein RNA-binding" evidence="4">
    <location>
        <begin position="41"/>
        <end position="108"/>
    </location>
</feature>
<evidence type="ECO:0000256" key="3">
    <source>
        <dbReference type="SAM" id="MobiDB-lite"/>
    </source>
</evidence>
<dbReference type="InterPro" id="IPR026502">
    <property type="entry name" value="SLBP1/SLBP2"/>
</dbReference>
<feature type="region of interest" description="Disordered" evidence="3">
    <location>
        <begin position="201"/>
        <end position="336"/>
    </location>
</feature>
<dbReference type="Pfam" id="PF15247">
    <property type="entry name" value="SLBP_RNA_bind"/>
    <property type="match status" value="1"/>
</dbReference>
<dbReference type="Gene3D" id="1.10.8.1120">
    <property type="entry name" value="Histone RNA hairpin-binding protein RNA-binding domain"/>
    <property type="match status" value="1"/>
</dbReference>
<comment type="caution">
    <text evidence="5">The sequence shown here is derived from an EMBL/GenBank/DDBJ whole genome shotgun (WGS) entry which is preliminary data.</text>
</comment>
<accession>A0AAW1PUZ7</accession>
<dbReference type="GO" id="GO:0071204">
    <property type="term" value="C:histone pre-mRNA 3'end processing complex"/>
    <property type="evidence" value="ECO:0007669"/>
    <property type="project" value="TreeGrafter"/>
</dbReference>
<dbReference type="FunFam" id="1.10.8.1120:FF:000001">
    <property type="entry name" value="Histone RNA hairpin-binding protein-like"/>
    <property type="match status" value="1"/>
</dbReference>
<dbReference type="EMBL" id="JALJOQ010000010">
    <property type="protein sequence ID" value="KAK9812003.1"/>
    <property type="molecule type" value="Genomic_DNA"/>
</dbReference>
<evidence type="ECO:0000313" key="6">
    <source>
        <dbReference type="Proteomes" id="UP001465755"/>
    </source>
</evidence>